<dbReference type="PANTHER" id="PTHR34791">
    <property type="entry name" value="OS02G0272100 PROTEIN"/>
    <property type="match status" value="1"/>
</dbReference>
<reference evidence="2" key="1">
    <citation type="submission" date="2020-07" db="EMBL/GenBank/DDBJ databases">
        <title>Genome sequence and genetic diversity analysis of an under-domesticated orphan crop, white fonio (Digitaria exilis).</title>
        <authorList>
            <person name="Bennetzen J.L."/>
            <person name="Chen S."/>
            <person name="Ma X."/>
            <person name="Wang X."/>
            <person name="Yssel A.E.J."/>
            <person name="Chaluvadi S.R."/>
            <person name="Johnson M."/>
            <person name="Gangashetty P."/>
            <person name="Hamidou F."/>
            <person name="Sanogo M.D."/>
            <person name="Zwaenepoel A."/>
            <person name="Wallace J."/>
            <person name="Van De Peer Y."/>
            <person name="Van Deynze A."/>
        </authorList>
    </citation>
    <scope>NUCLEOTIDE SEQUENCE</scope>
    <source>
        <tissue evidence="2">Leaves</tissue>
    </source>
</reference>
<protein>
    <recommendedName>
        <fullName evidence="1">F-box domain-containing protein</fullName>
    </recommendedName>
</protein>
<evidence type="ECO:0000313" key="3">
    <source>
        <dbReference type="Proteomes" id="UP000636709"/>
    </source>
</evidence>
<gene>
    <name evidence="2" type="ORF">HU200_047965</name>
</gene>
<dbReference type="Proteomes" id="UP000636709">
    <property type="component" value="Unassembled WGS sequence"/>
</dbReference>
<accession>A0A835ECF8</accession>
<dbReference type="OrthoDB" id="101791at2759"/>
<dbReference type="PROSITE" id="PS50181">
    <property type="entry name" value="FBOX"/>
    <property type="match status" value="1"/>
</dbReference>
<keyword evidence="3" id="KW-1185">Reference proteome</keyword>
<dbReference type="AlphaFoldDB" id="A0A835ECF8"/>
<sequence length="328" mass="37626">MATSTKEFADADLVHQLGQMIHAAFLPYGVQPPPSGHVQGHPSEPTSTSLCVCGRYTAPQLAHRVDAEAAVLILYAAPGCSDVALVMFLDKARDTRDMYLERLDVAKLALPQGDWRRSTISWNLANGVCWGLLDQLLRRNGLTMPGYRFRSLPDDAKAEILKRLPSGADLARVECTCRDLRRLVSSRNDELWRHMYRHKPLWDVSEPTTYLDDDDDPVEERGRTGLFGAIRDFLRVRWSFPVDVKRSDDGQLSWKDKYLEARNNFHDCWLWSWGQRQKQKDADKTGKNVFGGHHIKAPRNTYDYKDKKGPRGARAIHTPSARYRWRHR</sequence>
<dbReference type="Gene3D" id="1.20.1280.50">
    <property type="match status" value="1"/>
</dbReference>
<dbReference type="PANTHER" id="PTHR34791:SF4">
    <property type="entry name" value="F-BOX DOMAIN CONTAINING PROTEIN"/>
    <property type="match status" value="1"/>
</dbReference>
<evidence type="ECO:0000259" key="1">
    <source>
        <dbReference type="PROSITE" id="PS50181"/>
    </source>
</evidence>
<dbReference type="EMBL" id="JACEFO010002193">
    <property type="protein sequence ID" value="KAF8674834.1"/>
    <property type="molecule type" value="Genomic_DNA"/>
</dbReference>
<evidence type="ECO:0000313" key="2">
    <source>
        <dbReference type="EMBL" id="KAF8674834.1"/>
    </source>
</evidence>
<dbReference type="InterPro" id="IPR001810">
    <property type="entry name" value="F-box_dom"/>
</dbReference>
<comment type="caution">
    <text evidence="2">The sequence shown here is derived from an EMBL/GenBank/DDBJ whole genome shotgun (WGS) entry which is preliminary data.</text>
</comment>
<feature type="domain" description="F-box" evidence="1">
    <location>
        <begin position="146"/>
        <end position="195"/>
    </location>
</feature>
<name>A0A835ECF8_9POAL</name>
<dbReference type="Pfam" id="PF12937">
    <property type="entry name" value="F-box-like"/>
    <property type="match status" value="1"/>
</dbReference>
<proteinExistence type="predicted"/>
<dbReference type="SMART" id="SM00256">
    <property type="entry name" value="FBOX"/>
    <property type="match status" value="1"/>
</dbReference>
<organism evidence="2 3">
    <name type="scientific">Digitaria exilis</name>
    <dbReference type="NCBI Taxonomy" id="1010633"/>
    <lineage>
        <taxon>Eukaryota</taxon>
        <taxon>Viridiplantae</taxon>
        <taxon>Streptophyta</taxon>
        <taxon>Embryophyta</taxon>
        <taxon>Tracheophyta</taxon>
        <taxon>Spermatophyta</taxon>
        <taxon>Magnoliopsida</taxon>
        <taxon>Liliopsida</taxon>
        <taxon>Poales</taxon>
        <taxon>Poaceae</taxon>
        <taxon>PACMAD clade</taxon>
        <taxon>Panicoideae</taxon>
        <taxon>Panicodae</taxon>
        <taxon>Paniceae</taxon>
        <taxon>Anthephorinae</taxon>
        <taxon>Digitaria</taxon>
    </lineage>
</organism>
<dbReference type="SUPFAM" id="SSF81383">
    <property type="entry name" value="F-box domain"/>
    <property type="match status" value="1"/>
</dbReference>
<dbReference type="InterPro" id="IPR036047">
    <property type="entry name" value="F-box-like_dom_sf"/>
</dbReference>